<keyword evidence="2" id="KW-0472">Membrane</keyword>
<gene>
    <name evidence="3" type="ORF">BN4615_P1741</name>
</gene>
<dbReference type="EMBL" id="LT559118">
    <property type="protein sequence ID" value="SBO92227.1"/>
    <property type="molecule type" value="Genomic_DNA"/>
</dbReference>
<sequence length="556" mass="59226">MNKSTDLSTFLDTYGPSFARTAYLLTGDQDRARALAIDALVRVCRRWPAIRTSGPALLVLTELYRSFLATDVPPPATYPLAVLPPRPRAAVVARHHDALHPQQVAALTGVWLGALDRELHQAHTHLQATHPDLFPATPQAPAGEGDPDWAAPSEAWAEEGAPRSADGAGPRGALVALAAELPATHTDVTGVVLARVGRRRRVRAVTWTTVSVGTLGAFVALVVAGVNTMVANFEQALAVPTSTSSTPGAEDEEDVPDLLPAKLDDPIRYAYPGYCRSEATGASDPSDPRPCAQWRLITTSGNEWRLGGARAGYDRESGVVMPLAISQDGRRLAYRQLSGEFAVRDVPTGVVKVIDVADGQAAPHLTSSPNGRYFSVDFGLADGATLDFDTGVTHYEYGEEVRVLAVADDGTRVVAEKEDVRDVPGHASLTKIFLHGKTTLDGDYRVDPALLGLGGALSPDGRTLALITGDSELVTMDGRTGRIGGPRTDLAASDLVGYDLIGVERWVGPEEVLVRSWDDDYVILTKVNVKSGAATEVTGEWVESLDYDSPLGAVRP</sequence>
<evidence type="ECO:0000256" key="2">
    <source>
        <dbReference type="SAM" id="Phobius"/>
    </source>
</evidence>
<dbReference type="SUPFAM" id="SSF82171">
    <property type="entry name" value="DPP6 N-terminal domain-like"/>
    <property type="match status" value="1"/>
</dbReference>
<keyword evidence="2" id="KW-1133">Transmembrane helix</keyword>
<proteinExistence type="predicted"/>
<feature type="transmembrane region" description="Helical" evidence="2">
    <location>
        <begin position="204"/>
        <end position="226"/>
    </location>
</feature>
<dbReference type="AlphaFoldDB" id="A0A1M4E093"/>
<reference evidence="3" key="1">
    <citation type="submission" date="2016-04" db="EMBL/GenBank/DDBJ databases">
        <authorList>
            <person name="Evans L.H."/>
            <person name="Alamgir A."/>
            <person name="Owens N."/>
            <person name="Weber N.D."/>
            <person name="Virtaneva K."/>
            <person name="Barbian K."/>
            <person name="Babar A."/>
            <person name="Rosenke K."/>
        </authorList>
    </citation>
    <scope>NUCLEOTIDE SEQUENCE</scope>
    <source>
        <strain evidence="3">Nono1</strain>
    </source>
</reference>
<dbReference type="InterPro" id="IPR015943">
    <property type="entry name" value="WD40/YVTN_repeat-like_dom_sf"/>
</dbReference>
<evidence type="ECO:0000313" key="3">
    <source>
        <dbReference type="EMBL" id="SBO92227.1"/>
    </source>
</evidence>
<dbReference type="Gene3D" id="2.130.10.10">
    <property type="entry name" value="YVTN repeat-like/Quinoprotein amine dehydrogenase"/>
    <property type="match status" value="1"/>
</dbReference>
<name>A0A1M4E093_9ACTN</name>
<feature type="region of interest" description="Disordered" evidence="1">
    <location>
        <begin position="131"/>
        <end position="168"/>
    </location>
</feature>
<organism evidence="3">
    <name type="scientific">Nonomuraea gerenzanensis</name>
    <dbReference type="NCBI Taxonomy" id="93944"/>
    <lineage>
        <taxon>Bacteria</taxon>
        <taxon>Bacillati</taxon>
        <taxon>Actinomycetota</taxon>
        <taxon>Actinomycetes</taxon>
        <taxon>Streptosporangiales</taxon>
        <taxon>Streptosporangiaceae</taxon>
        <taxon>Nonomuraea</taxon>
    </lineage>
</organism>
<keyword evidence="2" id="KW-0812">Transmembrane</keyword>
<protein>
    <submittedName>
        <fullName evidence="3">Uncharacterized protein</fullName>
    </submittedName>
</protein>
<evidence type="ECO:0000256" key="1">
    <source>
        <dbReference type="SAM" id="MobiDB-lite"/>
    </source>
</evidence>
<dbReference type="RefSeq" id="WP_225271506.1">
    <property type="nucleotide sequence ID" value="NZ_CP084058.1"/>
</dbReference>
<accession>A0A1M4E093</accession>